<comment type="caution">
    <text evidence="1">The sequence shown here is derived from an EMBL/GenBank/DDBJ whole genome shotgun (WGS) entry which is preliminary data.</text>
</comment>
<dbReference type="Proteomes" id="UP000319514">
    <property type="component" value="Unassembled WGS sequence"/>
</dbReference>
<organism evidence="1 2">
    <name type="scientific">Oryzihumus leptocrescens</name>
    <dbReference type="NCBI Taxonomy" id="297536"/>
    <lineage>
        <taxon>Bacteria</taxon>
        <taxon>Bacillati</taxon>
        <taxon>Actinomycetota</taxon>
        <taxon>Actinomycetes</taxon>
        <taxon>Micrococcales</taxon>
        <taxon>Intrasporangiaceae</taxon>
        <taxon>Oryzihumus</taxon>
    </lineage>
</organism>
<protein>
    <submittedName>
        <fullName evidence="1">Uncharacterized protein</fullName>
    </submittedName>
</protein>
<dbReference type="RefSeq" id="WP_141787669.1">
    <property type="nucleotide sequence ID" value="NZ_BAAAKX010000004.1"/>
</dbReference>
<dbReference type="AlphaFoldDB" id="A0A542ZH55"/>
<gene>
    <name evidence="1" type="ORF">FB474_1042</name>
</gene>
<name>A0A542ZH55_9MICO</name>
<dbReference type="EMBL" id="VFOQ01000001">
    <property type="protein sequence ID" value="TQL59678.1"/>
    <property type="molecule type" value="Genomic_DNA"/>
</dbReference>
<evidence type="ECO:0000313" key="1">
    <source>
        <dbReference type="EMBL" id="TQL59678.1"/>
    </source>
</evidence>
<sequence>MILATTKVKDVEHFLEVYGTTGADKRGSHGSKGSTVYRDPIEEDRVWAVFDWDEDGWMAFATDPETPGILQEAGHLGRPSLGQYLGTFSA</sequence>
<keyword evidence="2" id="KW-1185">Reference proteome</keyword>
<evidence type="ECO:0000313" key="2">
    <source>
        <dbReference type="Proteomes" id="UP000319514"/>
    </source>
</evidence>
<proteinExistence type="predicted"/>
<dbReference type="OrthoDB" id="165368at2"/>
<accession>A0A542ZH55</accession>
<reference evidence="1 2" key="1">
    <citation type="submission" date="2019-06" db="EMBL/GenBank/DDBJ databases">
        <title>Sequencing the genomes of 1000 actinobacteria strains.</title>
        <authorList>
            <person name="Klenk H.-P."/>
        </authorList>
    </citation>
    <scope>NUCLEOTIDE SEQUENCE [LARGE SCALE GENOMIC DNA]</scope>
    <source>
        <strain evidence="1 2">DSM 18082</strain>
    </source>
</reference>